<evidence type="ECO:0000313" key="2">
    <source>
        <dbReference type="EMBL" id="QDT17736.1"/>
    </source>
</evidence>
<dbReference type="InterPro" id="IPR011335">
    <property type="entry name" value="Restrct_endonuc-II-like"/>
</dbReference>
<name>A0A517PEC9_9PLAN</name>
<dbReference type="CDD" id="cd06260">
    <property type="entry name" value="DUF820-like"/>
    <property type="match status" value="1"/>
</dbReference>
<dbReference type="SUPFAM" id="SSF52980">
    <property type="entry name" value="Restriction endonuclease-like"/>
    <property type="match status" value="1"/>
</dbReference>
<dbReference type="Proteomes" id="UP000318741">
    <property type="component" value="Chromosome"/>
</dbReference>
<dbReference type="Gene3D" id="3.90.1570.10">
    <property type="entry name" value="tt1808, chain A"/>
    <property type="match status" value="1"/>
</dbReference>
<dbReference type="Pfam" id="PF05685">
    <property type="entry name" value="Uma2"/>
    <property type="match status" value="1"/>
</dbReference>
<keyword evidence="3" id="KW-1185">Reference proteome</keyword>
<dbReference type="PANTHER" id="PTHR34107">
    <property type="entry name" value="SLL0198 PROTEIN-RELATED"/>
    <property type="match status" value="1"/>
</dbReference>
<dbReference type="PANTHER" id="PTHR34107:SF4">
    <property type="entry name" value="SLL1222 PROTEIN"/>
    <property type="match status" value="1"/>
</dbReference>
<dbReference type="KEGG" id="acaf:CA12_38680"/>
<feature type="domain" description="Putative restriction endonuclease" evidence="1">
    <location>
        <begin position="20"/>
        <end position="172"/>
    </location>
</feature>
<dbReference type="InterPro" id="IPR008538">
    <property type="entry name" value="Uma2"/>
</dbReference>
<evidence type="ECO:0000313" key="3">
    <source>
        <dbReference type="Proteomes" id="UP000318741"/>
    </source>
</evidence>
<sequence>MDAATFAATRADLPDGGRWTELIAGEPVAFAPPEPLHGTFVLNLSKAFAAAVGQGAVTQQFGVGAVFETGLQTAADPDTVRFPAASLFARGVFEQMDREIANAVPALVVEVPGTPDRRREVGRRIEEYHAAGVAAVWIADLLETTVNVVLPHAAPRTLGGSDRLTTDLLPAFGPTVEELFAEPEWWTRGVRRPA</sequence>
<dbReference type="AlphaFoldDB" id="A0A517PEC9"/>
<gene>
    <name evidence="2" type="ORF">CA12_38680</name>
</gene>
<organism evidence="2 3">
    <name type="scientific">Alienimonas californiensis</name>
    <dbReference type="NCBI Taxonomy" id="2527989"/>
    <lineage>
        <taxon>Bacteria</taxon>
        <taxon>Pseudomonadati</taxon>
        <taxon>Planctomycetota</taxon>
        <taxon>Planctomycetia</taxon>
        <taxon>Planctomycetales</taxon>
        <taxon>Planctomycetaceae</taxon>
        <taxon>Alienimonas</taxon>
    </lineage>
</organism>
<dbReference type="EMBL" id="CP036265">
    <property type="protein sequence ID" value="QDT17736.1"/>
    <property type="molecule type" value="Genomic_DNA"/>
</dbReference>
<proteinExistence type="predicted"/>
<dbReference type="OrthoDB" id="273336at2"/>
<reference evidence="2 3" key="1">
    <citation type="submission" date="2019-02" db="EMBL/GenBank/DDBJ databases">
        <title>Deep-cultivation of Planctomycetes and their phenomic and genomic characterization uncovers novel biology.</title>
        <authorList>
            <person name="Wiegand S."/>
            <person name="Jogler M."/>
            <person name="Boedeker C."/>
            <person name="Pinto D."/>
            <person name="Vollmers J."/>
            <person name="Rivas-Marin E."/>
            <person name="Kohn T."/>
            <person name="Peeters S.H."/>
            <person name="Heuer A."/>
            <person name="Rast P."/>
            <person name="Oberbeckmann S."/>
            <person name="Bunk B."/>
            <person name="Jeske O."/>
            <person name="Meyerdierks A."/>
            <person name="Storesund J.E."/>
            <person name="Kallscheuer N."/>
            <person name="Luecker S."/>
            <person name="Lage O.M."/>
            <person name="Pohl T."/>
            <person name="Merkel B.J."/>
            <person name="Hornburger P."/>
            <person name="Mueller R.-W."/>
            <person name="Bruemmer F."/>
            <person name="Labrenz M."/>
            <person name="Spormann A.M."/>
            <person name="Op den Camp H."/>
            <person name="Overmann J."/>
            <person name="Amann R."/>
            <person name="Jetten M.S.M."/>
            <person name="Mascher T."/>
            <person name="Medema M.H."/>
            <person name="Devos D.P."/>
            <person name="Kaster A.-K."/>
            <person name="Ovreas L."/>
            <person name="Rohde M."/>
            <person name="Galperin M.Y."/>
            <person name="Jogler C."/>
        </authorList>
    </citation>
    <scope>NUCLEOTIDE SEQUENCE [LARGE SCALE GENOMIC DNA]</scope>
    <source>
        <strain evidence="2 3">CA12</strain>
    </source>
</reference>
<evidence type="ECO:0000259" key="1">
    <source>
        <dbReference type="Pfam" id="PF05685"/>
    </source>
</evidence>
<dbReference type="InterPro" id="IPR012296">
    <property type="entry name" value="Nuclease_put_TT1808"/>
</dbReference>
<dbReference type="RefSeq" id="WP_145360718.1">
    <property type="nucleotide sequence ID" value="NZ_CP036265.1"/>
</dbReference>
<accession>A0A517PEC9</accession>
<protein>
    <recommendedName>
        <fullName evidence="1">Putative restriction endonuclease domain-containing protein</fullName>
    </recommendedName>
</protein>